<sequence>MIAEITTQPTRWVAEPRTEGPRVPLLGITWMKDSALEDADSDLAPEVIAQEIVQDLQAALAEFAAIAEALGGEVGEDADPQ</sequence>
<reference evidence="2" key="1">
    <citation type="journal article" date="2019" name="Int. J. Syst. Evol. Microbiol.">
        <title>The Global Catalogue of Microorganisms (GCM) 10K type strain sequencing project: providing services to taxonomists for standard genome sequencing and annotation.</title>
        <authorList>
            <consortium name="The Broad Institute Genomics Platform"/>
            <consortium name="The Broad Institute Genome Sequencing Center for Infectious Disease"/>
            <person name="Wu L."/>
            <person name="Ma J."/>
        </authorList>
    </citation>
    <scope>NUCLEOTIDE SEQUENCE [LARGE SCALE GENOMIC DNA]</scope>
    <source>
        <strain evidence="2">JCM 9651</strain>
    </source>
</reference>
<proteinExistence type="predicted"/>
<name>A0ABP6SE77_9ACTN</name>
<comment type="caution">
    <text evidence="1">The sequence shown here is derived from an EMBL/GenBank/DDBJ whole genome shotgun (WGS) entry which is preliminary data.</text>
</comment>
<accession>A0ABP6SE77</accession>
<organism evidence="1 2">
    <name type="scientific">Streptomyces sannanensis</name>
    <dbReference type="NCBI Taxonomy" id="285536"/>
    <lineage>
        <taxon>Bacteria</taxon>
        <taxon>Bacillati</taxon>
        <taxon>Actinomycetota</taxon>
        <taxon>Actinomycetes</taxon>
        <taxon>Kitasatosporales</taxon>
        <taxon>Streptomycetaceae</taxon>
        <taxon>Streptomyces</taxon>
    </lineage>
</organism>
<evidence type="ECO:0000313" key="1">
    <source>
        <dbReference type="EMBL" id="GAA3374356.1"/>
    </source>
</evidence>
<protein>
    <submittedName>
        <fullName evidence="1">Uncharacterized protein</fullName>
    </submittedName>
</protein>
<evidence type="ECO:0000313" key="2">
    <source>
        <dbReference type="Proteomes" id="UP001499990"/>
    </source>
</evidence>
<dbReference type="EMBL" id="BAAAYL010000001">
    <property type="protein sequence ID" value="GAA3374356.1"/>
    <property type="molecule type" value="Genomic_DNA"/>
</dbReference>
<keyword evidence="2" id="KW-1185">Reference proteome</keyword>
<dbReference type="Proteomes" id="UP001499990">
    <property type="component" value="Unassembled WGS sequence"/>
</dbReference>
<dbReference type="RefSeq" id="WP_425586224.1">
    <property type="nucleotide sequence ID" value="NZ_BAAAYL010000001.1"/>
</dbReference>
<gene>
    <name evidence="1" type="ORF">GCM10020367_37940</name>
</gene>